<dbReference type="Pfam" id="PF08560">
    <property type="entry name" value="DUF1757"/>
    <property type="match status" value="1"/>
</dbReference>
<reference evidence="2" key="2">
    <citation type="submission" date="2023-06" db="EMBL/GenBank/DDBJ databases">
        <authorList>
            <person name="Kobayashi Y."/>
            <person name="Kayamori A."/>
            <person name="Aoki K."/>
            <person name="Shiwa Y."/>
            <person name="Fujita N."/>
            <person name="Sugita T."/>
            <person name="Iwasaki W."/>
            <person name="Tanaka N."/>
            <person name="Takashima M."/>
        </authorList>
    </citation>
    <scope>NUCLEOTIDE SEQUENCE</scope>
    <source>
        <strain evidence="2">HIS016</strain>
    </source>
</reference>
<sequence length="185" mass="19813">MATSSDSFQFLTPRNQVCAHAALKVAQAASMIYPVAYIGLGLSRRRPMSVSRLMRGAQVSVLGGAGVGWGLGYLRLRDQSEEAIEDRVYRLKHNRSQVRADDYSFIGAFIGMLISPAVFLNRAGIVTLCAGGASIGLGAGVWVHITKSFVEGRELKPEGMASELPVLSDNKSSEVATLPEKKEGA</sequence>
<evidence type="ECO:0000313" key="3">
    <source>
        <dbReference type="Proteomes" id="UP001222932"/>
    </source>
</evidence>
<reference evidence="2" key="1">
    <citation type="journal article" date="2023" name="BMC Genomics">
        <title>Chromosome-level genome assemblies of Cutaneotrichosporon spp. (Trichosporonales, Basidiomycota) reveal imbalanced evolution between nucleotide sequences and chromosome synteny.</title>
        <authorList>
            <person name="Kobayashi Y."/>
            <person name="Kayamori A."/>
            <person name="Aoki K."/>
            <person name="Shiwa Y."/>
            <person name="Matsutani M."/>
            <person name="Fujita N."/>
            <person name="Sugita T."/>
            <person name="Iwasaki W."/>
            <person name="Tanaka N."/>
            <person name="Takashima M."/>
        </authorList>
    </citation>
    <scope>NUCLEOTIDE SEQUENCE</scope>
    <source>
        <strain evidence="2">HIS016</strain>
    </source>
</reference>
<feature type="transmembrane region" description="Helical" evidence="1">
    <location>
        <begin position="100"/>
        <end position="119"/>
    </location>
</feature>
<dbReference type="PANTHER" id="PTHR38636">
    <property type="entry name" value="PROTEIN CBG20488"/>
    <property type="match status" value="1"/>
</dbReference>
<organism evidence="2 3">
    <name type="scientific">Cutaneotrichosporon spelunceum</name>
    <dbReference type="NCBI Taxonomy" id="1672016"/>
    <lineage>
        <taxon>Eukaryota</taxon>
        <taxon>Fungi</taxon>
        <taxon>Dikarya</taxon>
        <taxon>Basidiomycota</taxon>
        <taxon>Agaricomycotina</taxon>
        <taxon>Tremellomycetes</taxon>
        <taxon>Trichosporonales</taxon>
        <taxon>Trichosporonaceae</taxon>
        <taxon>Cutaneotrichosporon</taxon>
    </lineage>
</organism>
<protein>
    <submittedName>
        <fullName evidence="2">Uncharacterized protein</fullName>
    </submittedName>
</protein>
<keyword evidence="1" id="KW-0812">Transmembrane</keyword>
<keyword evidence="3" id="KW-1185">Reference proteome</keyword>
<dbReference type="AlphaFoldDB" id="A0AAD3YAP9"/>
<evidence type="ECO:0000256" key="1">
    <source>
        <dbReference type="SAM" id="Phobius"/>
    </source>
</evidence>
<dbReference type="EMBL" id="BTCM01000002">
    <property type="protein sequence ID" value="GMK55087.1"/>
    <property type="molecule type" value="Genomic_DNA"/>
</dbReference>
<name>A0AAD3YAP9_9TREE</name>
<dbReference type="PANTHER" id="PTHR38636:SF1">
    <property type="entry name" value="CHLORIDE CHANNEL PROTEIN CLC-D"/>
    <property type="match status" value="1"/>
</dbReference>
<feature type="transmembrane region" description="Helical" evidence="1">
    <location>
        <begin position="20"/>
        <end position="42"/>
    </location>
</feature>
<dbReference type="InterPro" id="IPR013869">
    <property type="entry name" value="DUF1757"/>
</dbReference>
<dbReference type="Proteomes" id="UP001222932">
    <property type="component" value="Unassembled WGS sequence"/>
</dbReference>
<accession>A0AAD3YAP9</accession>
<comment type="caution">
    <text evidence="2">The sequence shown here is derived from an EMBL/GenBank/DDBJ whole genome shotgun (WGS) entry which is preliminary data.</text>
</comment>
<feature type="transmembrane region" description="Helical" evidence="1">
    <location>
        <begin position="125"/>
        <end position="145"/>
    </location>
</feature>
<evidence type="ECO:0000313" key="2">
    <source>
        <dbReference type="EMBL" id="GMK55087.1"/>
    </source>
</evidence>
<gene>
    <name evidence="2" type="ORF">CspeluHIS016_0201430</name>
</gene>
<proteinExistence type="predicted"/>
<keyword evidence="1" id="KW-1133">Transmembrane helix</keyword>
<keyword evidence="1" id="KW-0472">Membrane</keyword>